<accession>A0ABW6BB32</accession>
<dbReference type="RefSeq" id="WP_377613614.1">
    <property type="nucleotide sequence ID" value="NZ_JBHUPA010000039.1"/>
</dbReference>
<protein>
    <recommendedName>
        <fullName evidence="3">RagB/SusD domain-containing protein</fullName>
    </recommendedName>
</protein>
<sequence>MKGETIAQLRKGDEQAFERMVNGNEVSLRIENRTFAPYNYLWPFHQTVLRVEPDLKQNPGY</sequence>
<gene>
    <name evidence="1" type="ORF">ACFS6J_28165</name>
</gene>
<organism evidence="1 2">
    <name type="scientific">Olivibacter jilunii</name>
    <dbReference type="NCBI Taxonomy" id="985016"/>
    <lineage>
        <taxon>Bacteria</taxon>
        <taxon>Pseudomonadati</taxon>
        <taxon>Bacteroidota</taxon>
        <taxon>Sphingobacteriia</taxon>
        <taxon>Sphingobacteriales</taxon>
        <taxon>Sphingobacteriaceae</taxon>
        <taxon>Olivibacter</taxon>
    </lineage>
</organism>
<evidence type="ECO:0000313" key="1">
    <source>
        <dbReference type="EMBL" id="MFD2965709.1"/>
    </source>
</evidence>
<keyword evidence="2" id="KW-1185">Reference proteome</keyword>
<dbReference type="SUPFAM" id="SSF48452">
    <property type="entry name" value="TPR-like"/>
    <property type="match status" value="1"/>
</dbReference>
<proteinExistence type="predicted"/>
<reference evidence="2" key="1">
    <citation type="journal article" date="2019" name="Int. J. Syst. Evol. Microbiol.">
        <title>The Global Catalogue of Microorganisms (GCM) 10K type strain sequencing project: providing services to taxonomists for standard genome sequencing and annotation.</title>
        <authorList>
            <consortium name="The Broad Institute Genomics Platform"/>
            <consortium name="The Broad Institute Genome Sequencing Center for Infectious Disease"/>
            <person name="Wu L."/>
            <person name="Ma J."/>
        </authorList>
    </citation>
    <scope>NUCLEOTIDE SEQUENCE [LARGE SCALE GENOMIC DNA]</scope>
    <source>
        <strain evidence="2">KCTC 23098</strain>
    </source>
</reference>
<evidence type="ECO:0008006" key="3">
    <source>
        <dbReference type="Google" id="ProtNLM"/>
    </source>
</evidence>
<name>A0ABW6BB32_9SPHI</name>
<evidence type="ECO:0000313" key="2">
    <source>
        <dbReference type="Proteomes" id="UP001597560"/>
    </source>
</evidence>
<dbReference type="EMBL" id="JBHUPA010000039">
    <property type="protein sequence ID" value="MFD2965709.1"/>
    <property type="molecule type" value="Genomic_DNA"/>
</dbReference>
<dbReference type="Gene3D" id="1.25.40.390">
    <property type="match status" value="1"/>
</dbReference>
<dbReference type="InterPro" id="IPR011990">
    <property type="entry name" value="TPR-like_helical_dom_sf"/>
</dbReference>
<comment type="caution">
    <text evidence="1">The sequence shown here is derived from an EMBL/GenBank/DDBJ whole genome shotgun (WGS) entry which is preliminary data.</text>
</comment>
<dbReference type="Proteomes" id="UP001597560">
    <property type="component" value="Unassembled WGS sequence"/>
</dbReference>